<gene>
    <name evidence="1" type="ORF">DHETER_LOCUS3352</name>
</gene>
<sequence>MEKTIEILLGNNYIQSFIIGLILAAFIFKLSRRSKLNQPPLVYYRFPIIGHTWSYLTDCEKLILESRKKYGETFSLYVFGRVLTIVGKETTHEVLKKDHDFSFHEGFEIRLPPRLITKHATIPDKNAKIIRDYLAGKLKHLISRLQKNISKAMDLYIGECVEPKIVCEPRKTLSDIIAIPVANIIFGEEYYNNEDILETLKSLSSSIIKLFMIPPILSFIHPWLHHKFIIILFIFGWNPISKHSKVILSCIKPIIEKRLCDKKRLGDAWVAPLDSLQCYLDDPEITPDLDPNNVNYDYIVDAINSLIFVALETTSNGATRALYDLVERKQQYWQELYQEALEINNQCNGNELTSDDIARMTKLDSFVKESLRFSNAIVGLPHKCTSKSYYTFVNGYQVPRGRMVSLNFRDTNNDEELQVWMVPEAFTRQSWGMFQFSCGWPKNS</sequence>
<dbReference type="EMBL" id="CAJVPU010002845">
    <property type="protein sequence ID" value="CAG8508651.1"/>
    <property type="molecule type" value="Genomic_DNA"/>
</dbReference>
<reference evidence="1" key="1">
    <citation type="submission" date="2021-06" db="EMBL/GenBank/DDBJ databases">
        <authorList>
            <person name="Kallberg Y."/>
            <person name="Tangrot J."/>
            <person name="Rosling A."/>
        </authorList>
    </citation>
    <scope>NUCLEOTIDE SEQUENCE</scope>
    <source>
        <strain evidence="1">IL203A</strain>
    </source>
</reference>
<proteinExistence type="predicted"/>
<accession>A0ACA9L6Q1</accession>
<keyword evidence="2" id="KW-1185">Reference proteome</keyword>
<organism evidence="1 2">
    <name type="scientific">Dentiscutata heterogama</name>
    <dbReference type="NCBI Taxonomy" id="1316150"/>
    <lineage>
        <taxon>Eukaryota</taxon>
        <taxon>Fungi</taxon>
        <taxon>Fungi incertae sedis</taxon>
        <taxon>Mucoromycota</taxon>
        <taxon>Glomeromycotina</taxon>
        <taxon>Glomeromycetes</taxon>
        <taxon>Diversisporales</taxon>
        <taxon>Gigasporaceae</taxon>
        <taxon>Dentiscutata</taxon>
    </lineage>
</organism>
<evidence type="ECO:0000313" key="2">
    <source>
        <dbReference type="Proteomes" id="UP000789702"/>
    </source>
</evidence>
<dbReference type="Proteomes" id="UP000789702">
    <property type="component" value="Unassembled WGS sequence"/>
</dbReference>
<evidence type="ECO:0000313" key="1">
    <source>
        <dbReference type="EMBL" id="CAG8508651.1"/>
    </source>
</evidence>
<protein>
    <submittedName>
        <fullName evidence="1">190_t:CDS:1</fullName>
    </submittedName>
</protein>
<name>A0ACA9L6Q1_9GLOM</name>
<comment type="caution">
    <text evidence="1">The sequence shown here is derived from an EMBL/GenBank/DDBJ whole genome shotgun (WGS) entry which is preliminary data.</text>
</comment>
<feature type="non-terminal residue" evidence="1">
    <location>
        <position position="444"/>
    </location>
</feature>